<dbReference type="EMBL" id="BSXS01012719">
    <property type="protein sequence ID" value="GMF02893.1"/>
    <property type="molecule type" value="Genomic_DNA"/>
</dbReference>
<protein>
    <submittedName>
        <fullName evidence="1">Unnamed protein product</fullName>
    </submittedName>
</protein>
<dbReference type="Proteomes" id="UP001165064">
    <property type="component" value="Unassembled WGS sequence"/>
</dbReference>
<evidence type="ECO:0000313" key="2">
    <source>
        <dbReference type="Proteomes" id="UP001165064"/>
    </source>
</evidence>
<accession>A0ACB5U685</accession>
<gene>
    <name evidence="1" type="ORF">Amon02_001159700</name>
</gene>
<comment type="caution">
    <text evidence="1">The sequence shown here is derived from an EMBL/GenBank/DDBJ whole genome shotgun (WGS) entry which is preliminary data.</text>
</comment>
<evidence type="ECO:0000313" key="1">
    <source>
        <dbReference type="EMBL" id="GMF02893.1"/>
    </source>
</evidence>
<keyword evidence="2" id="KW-1185">Reference proteome</keyword>
<sequence length="327" mass="34852">MADSDSVGGRESQHPSTTTTTTSNTTSTTTTTTSNAPLINGNEAIDKEQAIADNNIDTKTSKVKSGQINQAGGVDGSSSVPISDSTSSSNNPSRSGSGQSNDSNLTSTSSTSASGLSKSNSNHDSHKESITSNSSDVGIIDSSVEQRHHAYHSNITEEVIPKSSTVSSRSSSSSSAGSFSSTTVKTKTKITTDHLQQPIIQMASANLARSPGRKHTNHMSQNTREQLISLQAQQQAQQQQQSQMNIQQYKNLRANASKKSIGLQRRTSPLLRATNIESSNINGNMHDGYSNGRNVPTPLSYYQERAGKTRTSPQLTTSDKQNTTTTR</sequence>
<proteinExistence type="predicted"/>
<name>A0ACB5U685_AMBMO</name>
<organism evidence="1 2">
    <name type="scientific">Ambrosiozyma monospora</name>
    <name type="common">Yeast</name>
    <name type="synonym">Endomycopsis monosporus</name>
    <dbReference type="NCBI Taxonomy" id="43982"/>
    <lineage>
        <taxon>Eukaryota</taxon>
        <taxon>Fungi</taxon>
        <taxon>Dikarya</taxon>
        <taxon>Ascomycota</taxon>
        <taxon>Saccharomycotina</taxon>
        <taxon>Pichiomycetes</taxon>
        <taxon>Pichiales</taxon>
        <taxon>Pichiaceae</taxon>
        <taxon>Ambrosiozyma</taxon>
    </lineage>
</organism>
<reference evidence="1" key="1">
    <citation type="submission" date="2023-04" db="EMBL/GenBank/DDBJ databases">
        <title>Ambrosiozyma monospora NBRC 10751.</title>
        <authorList>
            <person name="Ichikawa N."/>
            <person name="Sato H."/>
            <person name="Tonouchi N."/>
        </authorList>
    </citation>
    <scope>NUCLEOTIDE SEQUENCE</scope>
    <source>
        <strain evidence="1">NBRC 10751</strain>
    </source>
</reference>